<dbReference type="EMBL" id="JACHWR010000002">
    <property type="protein sequence ID" value="MBB3042809.1"/>
    <property type="molecule type" value="Genomic_DNA"/>
</dbReference>
<evidence type="ECO:0000313" key="2">
    <source>
        <dbReference type="Proteomes" id="UP000589626"/>
    </source>
</evidence>
<dbReference type="InterPro" id="IPR029058">
    <property type="entry name" value="AB_hydrolase_fold"/>
</dbReference>
<organism evidence="1 2">
    <name type="scientific">Nocardioides soli</name>
    <dbReference type="NCBI Taxonomy" id="1036020"/>
    <lineage>
        <taxon>Bacteria</taxon>
        <taxon>Bacillati</taxon>
        <taxon>Actinomycetota</taxon>
        <taxon>Actinomycetes</taxon>
        <taxon>Propionibacteriales</taxon>
        <taxon>Nocardioidaceae</taxon>
        <taxon>Nocardioides</taxon>
    </lineage>
</organism>
<dbReference type="Gene3D" id="3.40.50.1820">
    <property type="entry name" value="alpha/beta hydrolase"/>
    <property type="match status" value="1"/>
</dbReference>
<gene>
    <name evidence="1" type="ORF">FHU40_002627</name>
</gene>
<evidence type="ECO:0000313" key="1">
    <source>
        <dbReference type="EMBL" id="MBB3042809.1"/>
    </source>
</evidence>
<sequence>MVDLLLPSPLLGPVTWTPVARLLGARVADPSGATRPERVLAAYERAAEGLDDVVLVPHSNAGLYAPLLAERLGAVATVYVDAALPGSGGSVPLAPPAFLEFVSGLVRDDGLLPPWTGWWDAADLDGLFPDAATRAAVEAEQPRLPLSYFTARLPVPAGWAERPSAYLAFGDTYAEEVAAATGRGWPVTAIPGRHLHQLVAPGEVAATITSLVERAGGR</sequence>
<dbReference type="Proteomes" id="UP000589626">
    <property type="component" value="Unassembled WGS sequence"/>
</dbReference>
<dbReference type="AlphaFoldDB" id="A0A7W4VWS6"/>
<name>A0A7W4VWS6_9ACTN</name>
<evidence type="ECO:0008006" key="3">
    <source>
        <dbReference type="Google" id="ProtNLM"/>
    </source>
</evidence>
<keyword evidence="2" id="KW-1185">Reference proteome</keyword>
<reference evidence="1 2" key="1">
    <citation type="submission" date="2020-08" db="EMBL/GenBank/DDBJ databases">
        <title>Sequencing the genomes of 1000 actinobacteria strains.</title>
        <authorList>
            <person name="Klenk H.-P."/>
        </authorList>
    </citation>
    <scope>NUCLEOTIDE SEQUENCE [LARGE SCALE GENOMIC DNA]</scope>
    <source>
        <strain evidence="1 2">DSM 105498</strain>
    </source>
</reference>
<accession>A0A7W4VWS6</accession>
<comment type="caution">
    <text evidence="1">The sequence shown here is derived from an EMBL/GenBank/DDBJ whole genome shotgun (WGS) entry which is preliminary data.</text>
</comment>
<protein>
    <recommendedName>
        <fullName evidence="3">Alpha/beta hydrolase</fullName>
    </recommendedName>
</protein>
<dbReference type="RefSeq" id="WP_183592734.1">
    <property type="nucleotide sequence ID" value="NZ_JACHWR010000002.1"/>
</dbReference>
<proteinExistence type="predicted"/>
<dbReference type="SUPFAM" id="SSF53474">
    <property type="entry name" value="alpha/beta-Hydrolases"/>
    <property type="match status" value="1"/>
</dbReference>